<accession>A0A3N4IMA8</accession>
<name>A0A3N4IMA8_ASCIM</name>
<organism evidence="1 2">
    <name type="scientific">Ascobolus immersus RN42</name>
    <dbReference type="NCBI Taxonomy" id="1160509"/>
    <lineage>
        <taxon>Eukaryota</taxon>
        <taxon>Fungi</taxon>
        <taxon>Dikarya</taxon>
        <taxon>Ascomycota</taxon>
        <taxon>Pezizomycotina</taxon>
        <taxon>Pezizomycetes</taxon>
        <taxon>Pezizales</taxon>
        <taxon>Ascobolaceae</taxon>
        <taxon>Ascobolus</taxon>
    </lineage>
</organism>
<sequence length="188" mass="20948">MLGHGSNQSCSACYASLCRACPASYHHQRQSIVLPLMADIRETEPIRATLRRVFAGVDISNDYKRIIGPGPTMAEALCFCGLMGANKGHNIVMSPRSATLPIRRSLNMQHIHCQLPFCASSSTTHLLSFHLSFCVQSKFMRLPEPSSDLPKVRRNSEGCSRFGDFKKKADATLQLLWRQHVLNLLPHS</sequence>
<reference evidence="1 2" key="1">
    <citation type="journal article" date="2018" name="Nat. Ecol. Evol.">
        <title>Pezizomycetes genomes reveal the molecular basis of ectomycorrhizal truffle lifestyle.</title>
        <authorList>
            <person name="Murat C."/>
            <person name="Payen T."/>
            <person name="Noel B."/>
            <person name="Kuo A."/>
            <person name="Morin E."/>
            <person name="Chen J."/>
            <person name="Kohler A."/>
            <person name="Krizsan K."/>
            <person name="Balestrini R."/>
            <person name="Da Silva C."/>
            <person name="Montanini B."/>
            <person name="Hainaut M."/>
            <person name="Levati E."/>
            <person name="Barry K.W."/>
            <person name="Belfiori B."/>
            <person name="Cichocki N."/>
            <person name="Clum A."/>
            <person name="Dockter R.B."/>
            <person name="Fauchery L."/>
            <person name="Guy J."/>
            <person name="Iotti M."/>
            <person name="Le Tacon F."/>
            <person name="Lindquist E.A."/>
            <person name="Lipzen A."/>
            <person name="Malagnac F."/>
            <person name="Mello A."/>
            <person name="Molinier V."/>
            <person name="Miyauchi S."/>
            <person name="Poulain J."/>
            <person name="Riccioni C."/>
            <person name="Rubini A."/>
            <person name="Sitrit Y."/>
            <person name="Splivallo R."/>
            <person name="Traeger S."/>
            <person name="Wang M."/>
            <person name="Zifcakova L."/>
            <person name="Wipf D."/>
            <person name="Zambonelli A."/>
            <person name="Paolocci F."/>
            <person name="Nowrousian M."/>
            <person name="Ottonello S."/>
            <person name="Baldrian P."/>
            <person name="Spatafora J.W."/>
            <person name="Henrissat B."/>
            <person name="Nagy L.G."/>
            <person name="Aury J.M."/>
            <person name="Wincker P."/>
            <person name="Grigoriev I.V."/>
            <person name="Bonfante P."/>
            <person name="Martin F.M."/>
        </authorList>
    </citation>
    <scope>NUCLEOTIDE SEQUENCE [LARGE SCALE GENOMIC DNA]</scope>
    <source>
        <strain evidence="1 2">RN42</strain>
    </source>
</reference>
<protein>
    <submittedName>
        <fullName evidence="1">Uncharacterized protein</fullName>
    </submittedName>
</protein>
<dbReference type="AlphaFoldDB" id="A0A3N4IMA8"/>
<evidence type="ECO:0000313" key="2">
    <source>
        <dbReference type="Proteomes" id="UP000275078"/>
    </source>
</evidence>
<dbReference type="Proteomes" id="UP000275078">
    <property type="component" value="Unassembled WGS sequence"/>
</dbReference>
<gene>
    <name evidence="1" type="ORF">BJ508DRAFT_97747</name>
</gene>
<proteinExistence type="predicted"/>
<keyword evidence="2" id="KW-1185">Reference proteome</keyword>
<evidence type="ECO:0000313" key="1">
    <source>
        <dbReference type="EMBL" id="RPA87265.1"/>
    </source>
</evidence>
<dbReference type="EMBL" id="ML119647">
    <property type="protein sequence ID" value="RPA87265.1"/>
    <property type="molecule type" value="Genomic_DNA"/>
</dbReference>